<comment type="cofactor">
    <cofactor evidence="1">
        <name>Mg(2+)</name>
        <dbReference type="ChEBI" id="CHEBI:18420"/>
    </cofactor>
</comment>
<dbReference type="GO" id="GO:0008033">
    <property type="term" value="P:tRNA processing"/>
    <property type="evidence" value="ECO:0007669"/>
    <property type="project" value="UniProtKB-KW"/>
</dbReference>
<dbReference type="GO" id="GO:0000166">
    <property type="term" value="F:nucleotide binding"/>
    <property type="evidence" value="ECO:0007669"/>
    <property type="project" value="UniProtKB-KW"/>
</dbReference>
<dbReference type="Pfam" id="PF12627">
    <property type="entry name" value="PolyA_pol_RNAbd"/>
    <property type="match status" value="1"/>
</dbReference>
<keyword evidence="2 8" id="KW-0808">Transferase</keyword>
<accession>A0A4R3JC25</accession>
<feature type="domain" description="Poly A polymerase head" evidence="9">
    <location>
        <begin position="32"/>
        <end position="154"/>
    </location>
</feature>
<keyword evidence="8" id="KW-0694">RNA-binding</keyword>
<dbReference type="PANTHER" id="PTHR46173:SF1">
    <property type="entry name" value="CCA TRNA NUCLEOTIDYLTRANSFERASE 1, MITOCHONDRIAL"/>
    <property type="match status" value="1"/>
</dbReference>
<evidence type="ECO:0000256" key="4">
    <source>
        <dbReference type="ARBA" id="ARBA00022695"/>
    </source>
</evidence>
<evidence type="ECO:0000256" key="1">
    <source>
        <dbReference type="ARBA" id="ARBA00001946"/>
    </source>
</evidence>
<reference evidence="11 12" key="1">
    <citation type="submission" date="2019-03" db="EMBL/GenBank/DDBJ databases">
        <title>Genomic Encyclopedia of Type Strains, Phase IV (KMG-IV): sequencing the most valuable type-strain genomes for metagenomic binning, comparative biology and taxonomic classification.</title>
        <authorList>
            <person name="Goeker M."/>
        </authorList>
    </citation>
    <scope>NUCLEOTIDE SEQUENCE [LARGE SCALE GENOMIC DNA]</scope>
    <source>
        <strain evidence="11 12">DSM 101688</strain>
    </source>
</reference>
<evidence type="ECO:0000256" key="2">
    <source>
        <dbReference type="ARBA" id="ARBA00022679"/>
    </source>
</evidence>
<evidence type="ECO:0000313" key="11">
    <source>
        <dbReference type="EMBL" id="TCS62676.1"/>
    </source>
</evidence>
<proteinExistence type="inferred from homology"/>
<dbReference type="AlphaFoldDB" id="A0A4R3JC25"/>
<dbReference type="Pfam" id="PF01743">
    <property type="entry name" value="PolyA_pol"/>
    <property type="match status" value="1"/>
</dbReference>
<evidence type="ECO:0000256" key="5">
    <source>
        <dbReference type="ARBA" id="ARBA00022723"/>
    </source>
</evidence>
<evidence type="ECO:0000256" key="3">
    <source>
        <dbReference type="ARBA" id="ARBA00022694"/>
    </source>
</evidence>
<protein>
    <submittedName>
        <fullName evidence="11">Poly(A) polymerase</fullName>
    </submittedName>
</protein>
<dbReference type="GO" id="GO:0016779">
    <property type="term" value="F:nucleotidyltransferase activity"/>
    <property type="evidence" value="ECO:0007669"/>
    <property type="project" value="UniProtKB-KW"/>
</dbReference>
<gene>
    <name evidence="11" type="ORF">EDD55_105225</name>
</gene>
<dbReference type="GO" id="GO:0046872">
    <property type="term" value="F:metal ion binding"/>
    <property type="evidence" value="ECO:0007669"/>
    <property type="project" value="UniProtKB-KW"/>
</dbReference>
<comment type="caution">
    <text evidence="11">The sequence shown here is derived from an EMBL/GenBank/DDBJ whole genome shotgun (WGS) entry which is preliminary data.</text>
</comment>
<keyword evidence="6" id="KW-0547">Nucleotide-binding</keyword>
<dbReference type="CDD" id="cd05398">
    <property type="entry name" value="NT_ClassII-CCAase"/>
    <property type="match status" value="1"/>
</dbReference>
<dbReference type="RefSeq" id="WP_243644773.1">
    <property type="nucleotide sequence ID" value="NZ_CP119676.1"/>
</dbReference>
<dbReference type="SUPFAM" id="SSF81891">
    <property type="entry name" value="Poly A polymerase C-terminal region-like"/>
    <property type="match status" value="1"/>
</dbReference>
<dbReference type="EMBL" id="SLZW01000005">
    <property type="protein sequence ID" value="TCS62676.1"/>
    <property type="molecule type" value="Genomic_DNA"/>
</dbReference>
<keyword evidence="5" id="KW-0479">Metal-binding</keyword>
<dbReference type="InterPro" id="IPR032828">
    <property type="entry name" value="PolyA_RNA-bd"/>
</dbReference>
<keyword evidence="3" id="KW-0819">tRNA processing</keyword>
<dbReference type="InterPro" id="IPR043519">
    <property type="entry name" value="NT_sf"/>
</dbReference>
<dbReference type="PANTHER" id="PTHR46173">
    <property type="entry name" value="CCA TRNA NUCLEOTIDYLTRANSFERASE 1, MITOCHONDRIAL"/>
    <property type="match status" value="1"/>
</dbReference>
<keyword evidence="7" id="KW-0460">Magnesium</keyword>
<dbReference type="Gene3D" id="3.30.460.10">
    <property type="entry name" value="Beta Polymerase, domain 2"/>
    <property type="match status" value="1"/>
</dbReference>
<dbReference type="Proteomes" id="UP000295304">
    <property type="component" value="Unassembled WGS sequence"/>
</dbReference>
<keyword evidence="4" id="KW-0548">Nucleotidyltransferase</keyword>
<evidence type="ECO:0000259" key="10">
    <source>
        <dbReference type="Pfam" id="PF12627"/>
    </source>
</evidence>
<feature type="domain" description="tRNA nucleotidyltransferase/poly(A) polymerase RNA and SrmB- binding" evidence="10">
    <location>
        <begin position="186"/>
        <end position="241"/>
    </location>
</feature>
<evidence type="ECO:0000256" key="8">
    <source>
        <dbReference type="RuleBase" id="RU003953"/>
    </source>
</evidence>
<dbReference type="InterPro" id="IPR002646">
    <property type="entry name" value="PolA_pol_head_dom"/>
</dbReference>
<sequence>MDPTGQIPRQPWMLWPETQSVMAALTARGDEARFVGGCVRDSILKRPVNDIDIATPAPPETVIALLEAADIKAIPTGIDHGTITAVIGSTHFEVTTLRIDVATDGRRAQVAYTDDWTQDAARRDFTINAMSCTQDGDIFDPYGGLEDLGLGRIRFVGDARQRITEDVLRLLRFFRFQAAYGRPPLDIEARNACRNLACRLPELSGERVRGELFRILTGPNPADTLIVMREETVLDYILPEARNIARLRMTEWLSTRAVRVEGLEPSPVRRLAALIGKGGTPTDGDPIADRLKFSNKERAHLRLMLAPPEAISPDLPVAARHRMLYRFGNTNVRDLALLAWADELTLNAHLPRPRTDAWIAIVEETATWRRPEFPLKGRDLLDLGIPPGPQMGNFLKNTEAWWQDADFVPDRSACLEHLRRIAES</sequence>
<dbReference type="Gene3D" id="1.10.3090.10">
    <property type="entry name" value="cca-adding enzyme, domain 2"/>
    <property type="match status" value="1"/>
</dbReference>
<evidence type="ECO:0000313" key="12">
    <source>
        <dbReference type="Proteomes" id="UP000295304"/>
    </source>
</evidence>
<comment type="similarity">
    <text evidence="8">Belongs to the tRNA nucleotidyltransferase/poly(A) polymerase family.</text>
</comment>
<name>A0A4R3JC25_9PROT</name>
<dbReference type="GO" id="GO:0000049">
    <property type="term" value="F:tRNA binding"/>
    <property type="evidence" value="ECO:0007669"/>
    <property type="project" value="TreeGrafter"/>
</dbReference>
<evidence type="ECO:0000256" key="7">
    <source>
        <dbReference type="ARBA" id="ARBA00022842"/>
    </source>
</evidence>
<dbReference type="SUPFAM" id="SSF81301">
    <property type="entry name" value="Nucleotidyltransferase"/>
    <property type="match status" value="1"/>
</dbReference>
<organism evidence="11 12">
    <name type="scientific">Varunaivibrio sulfuroxidans</name>
    <dbReference type="NCBI Taxonomy" id="1773489"/>
    <lineage>
        <taxon>Bacteria</taxon>
        <taxon>Pseudomonadati</taxon>
        <taxon>Pseudomonadota</taxon>
        <taxon>Alphaproteobacteria</taxon>
        <taxon>Rhodospirillales</taxon>
        <taxon>Magnetovibrionaceae</taxon>
        <taxon>Varunaivibrio</taxon>
    </lineage>
</organism>
<evidence type="ECO:0000259" key="9">
    <source>
        <dbReference type="Pfam" id="PF01743"/>
    </source>
</evidence>
<dbReference type="InterPro" id="IPR050264">
    <property type="entry name" value="Bact_CCA-adding_enz_type3_sf"/>
</dbReference>
<keyword evidence="12" id="KW-1185">Reference proteome</keyword>
<evidence type="ECO:0000256" key="6">
    <source>
        <dbReference type="ARBA" id="ARBA00022741"/>
    </source>
</evidence>